<evidence type="ECO:0000256" key="4">
    <source>
        <dbReference type="ARBA" id="ARBA00023204"/>
    </source>
</evidence>
<organism evidence="6 7">
    <name type="scientific">Rhizopus delemar</name>
    <dbReference type="NCBI Taxonomy" id="936053"/>
    <lineage>
        <taxon>Eukaryota</taxon>
        <taxon>Fungi</taxon>
        <taxon>Fungi incertae sedis</taxon>
        <taxon>Mucoromycota</taxon>
        <taxon>Mucoromycotina</taxon>
        <taxon>Mucoromycetes</taxon>
        <taxon>Mucorales</taxon>
        <taxon>Mucorineae</taxon>
        <taxon>Rhizopodaceae</taxon>
        <taxon>Rhizopus</taxon>
    </lineage>
</organism>
<proteinExistence type="inferred from homology"/>
<feature type="region of interest" description="Disordered" evidence="5">
    <location>
        <begin position="207"/>
        <end position="232"/>
    </location>
</feature>
<keyword evidence="2" id="KW-0227">DNA damage</keyword>
<dbReference type="PANTHER" id="PTHR12132:SF1">
    <property type="entry name" value="DNA REPAIR PROTEIN RAD52 HOMOLOG"/>
    <property type="match status" value="1"/>
</dbReference>
<evidence type="ECO:0000256" key="3">
    <source>
        <dbReference type="ARBA" id="ARBA00023172"/>
    </source>
</evidence>
<protein>
    <recommendedName>
        <fullName evidence="8">DNA repair and recombination protein RAD52</fullName>
    </recommendedName>
</protein>
<comment type="similarity">
    <text evidence="1">Belongs to the RAD52 family.</text>
</comment>
<feature type="compositionally biased region" description="Low complexity" evidence="5">
    <location>
        <begin position="179"/>
        <end position="188"/>
    </location>
</feature>
<keyword evidence="7" id="KW-1185">Reference proteome</keyword>
<dbReference type="GO" id="GO:0006312">
    <property type="term" value="P:mitotic recombination"/>
    <property type="evidence" value="ECO:0007669"/>
    <property type="project" value="TreeGrafter"/>
</dbReference>
<dbReference type="Pfam" id="PF04098">
    <property type="entry name" value="Rad52_Rad22"/>
    <property type="match status" value="1"/>
</dbReference>
<evidence type="ECO:0008006" key="8">
    <source>
        <dbReference type="Google" id="ProtNLM"/>
    </source>
</evidence>
<dbReference type="GO" id="GO:0003697">
    <property type="term" value="F:single-stranded DNA binding"/>
    <property type="evidence" value="ECO:0007669"/>
    <property type="project" value="UniProtKB-ARBA"/>
</dbReference>
<evidence type="ECO:0000313" key="7">
    <source>
        <dbReference type="Proteomes" id="UP000740926"/>
    </source>
</evidence>
<dbReference type="GO" id="GO:0000724">
    <property type="term" value="P:double-strand break repair via homologous recombination"/>
    <property type="evidence" value="ECO:0007669"/>
    <property type="project" value="TreeGrafter"/>
</dbReference>
<feature type="region of interest" description="Disordered" evidence="5">
    <location>
        <begin position="172"/>
        <end position="194"/>
    </location>
</feature>
<gene>
    <name evidence="6" type="ORF">G6F50_004799</name>
</gene>
<comment type="caution">
    <text evidence="6">The sequence shown here is derived from an EMBL/GenBank/DDBJ whole genome shotgun (WGS) entry which is preliminary data.</text>
</comment>
<feature type="region of interest" description="Disordered" evidence="5">
    <location>
        <begin position="262"/>
        <end position="311"/>
    </location>
</feature>
<dbReference type="PANTHER" id="PTHR12132">
    <property type="entry name" value="DNA REPAIR AND RECOMBINATION PROTEIN RAD52, RAD59"/>
    <property type="match status" value="1"/>
</dbReference>
<evidence type="ECO:0000256" key="1">
    <source>
        <dbReference type="ARBA" id="ARBA00006638"/>
    </source>
</evidence>
<accession>A0A9P6Z5R5</accession>
<name>A0A9P6Z5R5_9FUNG</name>
<dbReference type="Proteomes" id="UP000740926">
    <property type="component" value="Unassembled WGS sequence"/>
</dbReference>
<dbReference type="SUPFAM" id="SSF54768">
    <property type="entry name" value="dsRNA-binding domain-like"/>
    <property type="match status" value="1"/>
</dbReference>
<feature type="compositionally biased region" description="Low complexity" evidence="5">
    <location>
        <begin position="295"/>
        <end position="304"/>
    </location>
</feature>
<reference evidence="6 7" key="1">
    <citation type="journal article" date="2020" name="Microb. Genom.">
        <title>Genetic diversity of clinical and environmental Mucorales isolates obtained from an investigation of mucormycosis cases among solid organ transplant recipients.</title>
        <authorList>
            <person name="Nguyen M.H."/>
            <person name="Kaul D."/>
            <person name="Muto C."/>
            <person name="Cheng S.J."/>
            <person name="Richter R.A."/>
            <person name="Bruno V.M."/>
            <person name="Liu G."/>
            <person name="Beyhan S."/>
            <person name="Sundermann A.J."/>
            <person name="Mounaud S."/>
            <person name="Pasculle A.W."/>
            <person name="Nierman W.C."/>
            <person name="Driscoll E."/>
            <person name="Cumbie R."/>
            <person name="Clancy C.J."/>
            <person name="Dupont C.L."/>
        </authorList>
    </citation>
    <scope>NUCLEOTIDE SEQUENCE [LARGE SCALE GENOMIC DNA]</scope>
    <source>
        <strain evidence="6 7">GL24</strain>
    </source>
</reference>
<dbReference type="GO" id="GO:0005634">
    <property type="term" value="C:nucleus"/>
    <property type="evidence" value="ECO:0007669"/>
    <property type="project" value="TreeGrafter"/>
</dbReference>
<dbReference type="AlphaFoldDB" id="A0A9P6Z5R5"/>
<dbReference type="InterPro" id="IPR007232">
    <property type="entry name" value="Rad52_Rad59_Rad22"/>
</dbReference>
<evidence type="ECO:0000313" key="6">
    <source>
        <dbReference type="EMBL" id="KAG1571221.1"/>
    </source>
</evidence>
<dbReference type="Gene3D" id="3.30.390.80">
    <property type="entry name" value="DNA repair protein Rad52/59/22"/>
    <property type="match status" value="1"/>
</dbReference>
<keyword evidence="4" id="KW-0234">DNA repair</keyword>
<dbReference type="InterPro" id="IPR042525">
    <property type="entry name" value="Rad52_Rad59_Rad22_sf"/>
</dbReference>
<feature type="compositionally biased region" description="Polar residues" evidence="5">
    <location>
        <begin position="266"/>
        <end position="281"/>
    </location>
</feature>
<keyword evidence="3" id="KW-0233">DNA recombination</keyword>
<sequence length="311" mass="34649">MTTSRSFTKDESDRITTQLQKPLGPEFLTQRPGPAGRLTYIEGKTAINLANEIFGFNGWSSNIKDTTIDFVDVLETGRINLGVSVTVRITLKDGTYHEDIGYGSSENTKSKAIAFEKARKQAVTDATKRALRNFGNALGNCIYDKVYLNGIGRMANPQIKFLPGNLYRHQQFDTSNKSTTPQQQQQPTDNPFESKIKIERILPPSLIDSGNARVSTPMHHHQPLIPEDGFSYEGEDDIFEQDFNEADLRALEDGMSIEQRHDLIPLSSSSATKINSPTLTNEDNDNNNSSKKRSQTSSDSQNDNSNKKTKA</sequence>
<evidence type="ECO:0000256" key="2">
    <source>
        <dbReference type="ARBA" id="ARBA00022763"/>
    </source>
</evidence>
<dbReference type="GO" id="GO:0045002">
    <property type="term" value="P:double-strand break repair via single-strand annealing"/>
    <property type="evidence" value="ECO:0007669"/>
    <property type="project" value="TreeGrafter"/>
</dbReference>
<dbReference type="EMBL" id="JAANIU010000597">
    <property type="protein sequence ID" value="KAG1571221.1"/>
    <property type="molecule type" value="Genomic_DNA"/>
</dbReference>
<dbReference type="FunFam" id="3.30.390.80:FF:000001">
    <property type="entry name" value="DNA repair protein RAD52 homolog"/>
    <property type="match status" value="1"/>
</dbReference>
<evidence type="ECO:0000256" key="5">
    <source>
        <dbReference type="SAM" id="MobiDB-lite"/>
    </source>
</evidence>
<dbReference type="InterPro" id="IPR041247">
    <property type="entry name" value="Rad52_fam"/>
</dbReference>